<dbReference type="EMBL" id="BTRK01000003">
    <property type="protein sequence ID" value="GMR40206.1"/>
    <property type="molecule type" value="Genomic_DNA"/>
</dbReference>
<evidence type="ECO:0000313" key="2">
    <source>
        <dbReference type="Proteomes" id="UP001328107"/>
    </source>
</evidence>
<evidence type="ECO:0000313" key="1">
    <source>
        <dbReference type="EMBL" id="GMR40206.1"/>
    </source>
</evidence>
<organism evidence="1 2">
    <name type="scientific">Pristionchus mayeri</name>
    <dbReference type="NCBI Taxonomy" id="1317129"/>
    <lineage>
        <taxon>Eukaryota</taxon>
        <taxon>Metazoa</taxon>
        <taxon>Ecdysozoa</taxon>
        <taxon>Nematoda</taxon>
        <taxon>Chromadorea</taxon>
        <taxon>Rhabditida</taxon>
        <taxon>Rhabditina</taxon>
        <taxon>Diplogasteromorpha</taxon>
        <taxon>Diplogasteroidea</taxon>
        <taxon>Neodiplogasteridae</taxon>
        <taxon>Pristionchus</taxon>
    </lineage>
</organism>
<name>A0AAN5CFM0_9BILA</name>
<reference evidence="2" key="1">
    <citation type="submission" date="2022-10" db="EMBL/GenBank/DDBJ databases">
        <title>Genome assembly of Pristionchus species.</title>
        <authorList>
            <person name="Yoshida K."/>
            <person name="Sommer R.J."/>
        </authorList>
    </citation>
    <scope>NUCLEOTIDE SEQUENCE [LARGE SCALE GENOMIC DNA]</scope>
    <source>
        <strain evidence="2">RS5460</strain>
    </source>
</reference>
<dbReference type="AlphaFoldDB" id="A0AAN5CFM0"/>
<proteinExistence type="predicted"/>
<feature type="non-terminal residue" evidence="1">
    <location>
        <position position="1"/>
    </location>
</feature>
<accession>A0AAN5CFM0</accession>
<dbReference type="Proteomes" id="UP001328107">
    <property type="component" value="Unassembled WGS sequence"/>
</dbReference>
<comment type="caution">
    <text evidence="1">The sequence shown here is derived from an EMBL/GenBank/DDBJ whole genome shotgun (WGS) entry which is preliminary data.</text>
</comment>
<keyword evidence="2" id="KW-1185">Reference proteome</keyword>
<sequence>CTLSHVPERIDIYGLHDDYTIHPFESINRLMSTGRKNSMSRGYETYAATRLIVNSYLVRKLPAIIATPTERKLLDLLFGSTAKCTSVTGTTQVAQPMKSNRYSSFAPGKYYRTMTIAEYTFKIRDFVQLVSGEFGRIEAISVSQGSVSVIISIYPTTPTIDYMPRIHSHPEVASLKSMCFSSNIHESAVYYKHDPITTTVVLSNQIRCKALYSYSEAYAFPVHLFTSLYIRTRYE</sequence>
<gene>
    <name evidence="1" type="ORF">PMAYCL1PPCAC_10401</name>
</gene>
<protein>
    <submittedName>
        <fullName evidence="1">Uncharacterized protein</fullName>
    </submittedName>
</protein>